<dbReference type="InterPro" id="IPR002656">
    <property type="entry name" value="Acyl_transf_3_dom"/>
</dbReference>
<dbReference type="PATRIC" id="fig|1389489.3.peg.2324"/>
<dbReference type="GO" id="GO:0016747">
    <property type="term" value="F:acyltransferase activity, transferring groups other than amino-acyl groups"/>
    <property type="evidence" value="ECO:0007669"/>
    <property type="project" value="InterPro"/>
</dbReference>
<dbReference type="Pfam" id="PF01757">
    <property type="entry name" value="Acyl_transf_3"/>
    <property type="match status" value="1"/>
</dbReference>
<feature type="transmembrane region" description="Helical" evidence="1">
    <location>
        <begin position="302"/>
        <end position="322"/>
    </location>
</feature>
<dbReference type="EMBL" id="CP006734">
    <property type="protein sequence ID" value="AGW42372.1"/>
    <property type="molecule type" value="Genomic_DNA"/>
</dbReference>
<feature type="transmembrane region" description="Helical" evidence="1">
    <location>
        <begin position="102"/>
        <end position="119"/>
    </location>
</feature>
<organism evidence="3 4">
    <name type="scientific">Leifsonia xyli subsp. cynodontis DSM 46306</name>
    <dbReference type="NCBI Taxonomy" id="1389489"/>
    <lineage>
        <taxon>Bacteria</taxon>
        <taxon>Bacillati</taxon>
        <taxon>Actinomycetota</taxon>
        <taxon>Actinomycetes</taxon>
        <taxon>Micrococcales</taxon>
        <taxon>Microbacteriaceae</taxon>
        <taxon>Leifsonia</taxon>
    </lineage>
</organism>
<feature type="transmembrane region" description="Helical" evidence="1">
    <location>
        <begin position="131"/>
        <end position="152"/>
    </location>
</feature>
<feature type="transmembrane region" description="Helical" evidence="1">
    <location>
        <begin position="268"/>
        <end position="290"/>
    </location>
</feature>
<proteinExistence type="predicted"/>
<dbReference type="STRING" id="1389489.O159_24250"/>
<dbReference type="HOGENOM" id="CLU_036065_0_0_11"/>
<sequence>MRILGVDLARGVALLAMFVAHTAPLTRESPFPLKLLTFSDHFAMPLFAVMIGVSAGLASRNALADGQRASQSRFRNGFAIRGLLLIALGILAGFFGAQVYPILHYCGAVCLLLLPFLFVRARWLAGATVAAAVVSSALMPIIADGTLALWSMHGALLPRLLTMVAGFFFFDPAYRVTSVLAFALVGLAIARTGFRTRAMLTTGAAGAALLAAGFVSASLFGVAVSPHSGTLPELSVSTGWALIVLAVCALTGEIAARPGSTLGRALSPVAALGSMTLTFYIAQLAVLGVWTRFFSPSDDHWWMLALLSGGSLAGAVLFRRFLGGGPLERMVAVIAYGGRRARPA</sequence>
<dbReference type="OrthoDB" id="4966979at2"/>
<dbReference type="eggNOG" id="COG3503">
    <property type="taxonomic scope" value="Bacteria"/>
</dbReference>
<keyword evidence="4" id="KW-1185">Reference proteome</keyword>
<protein>
    <recommendedName>
        <fullName evidence="2">Acyltransferase 3 domain-containing protein</fullName>
    </recommendedName>
</protein>
<feature type="transmembrane region" description="Helical" evidence="1">
    <location>
        <begin position="172"/>
        <end position="190"/>
    </location>
</feature>
<keyword evidence="1" id="KW-1133">Transmembrane helix</keyword>
<evidence type="ECO:0000256" key="1">
    <source>
        <dbReference type="SAM" id="Phobius"/>
    </source>
</evidence>
<feature type="transmembrane region" description="Helical" evidence="1">
    <location>
        <begin position="236"/>
        <end position="256"/>
    </location>
</feature>
<evidence type="ECO:0000313" key="3">
    <source>
        <dbReference type="EMBL" id="AGW42372.1"/>
    </source>
</evidence>
<gene>
    <name evidence="3" type="ORF">O159_24250</name>
</gene>
<dbReference type="AlphaFoldDB" id="U3PCB0"/>
<evidence type="ECO:0000313" key="4">
    <source>
        <dbReference type="Proteomes" id="UP000016743"/>
    </source>
</evidence>
<dbReference type="RefSeq" id="WP_021755844.1">
    <property type="nucleotide sequence ID" value="NC_022438.1"/>
</dbReference>
<keyword evidence="1" id="KW-0812">Transmembrane</keyword>
<accession>U3PCB0</accession>
<feature type="transmembrane region" description="Helical" evidence="1">
    <location>
        <begin position="78"/>
        <end position="96"/>
    </location>
</feature>
<evidence type="ECO:0000259" key="2">
    <source>
        <dbReference type="Pfam" id="PF01757"/>
    </source>
</evidence>
<reference evidence="3 4" key="1">
    <citation type="journal article" date="2013" name="Genome Announc.">
        <title>Complete Genome Sequence of Leifsonia xyli subsp. cynodontis Strain DSM46306, a Gram-Positive Bacterial Pathogen of Grasses.</title>
        <authorList>
            <person name="Monteiro-Vitorello C.B."/>
            <person name="Zerillo M.M."/>
            <person name="Van Sluys M.A."/>
            <person name="Camargo L.E."/>
            <person name="Kitajima J.P."/>
        </authorList>
    </citation>
    <scope>NUCLEOTIDE SEQUENCE [LARGE SCALE GENOMIC DNA]</scope>
    <source>
        <strain evidence="3 4">DSM 46306</strain>
    </source>
</reference>
<feature type="transmembrane region" description="Helical" evidence="1">
    <location>
        <begin position="202"/>
        <end position="224"/>
    </location>
</feature>
<feature type="domain" description="Acyltransferase 3" evidence="2">
    <location>
        <begin position="4"/>
        <end position="319"/>
    </location>
</feature>
<dbReference type="Proteomes" id="UP000016743">
    <property type="component" value="Chromosome"/>
</dbReference>
<name>U3PCB0_LEIXC</name>
<keyword evidence="1" id="KW-0472">Membrane</keyword>
<feature type="transmembrane region" description="Helical" evidence="1">
    <location>
        <begin position="38"/>
        <end position="58"/>
    </location>
</feature>
<dbReference type="KEGG" id="lxy:O159_24250"/>